<keyword evidence="4" id="KW-1185">Reference proteome</keyword>
<evidence type="ECO:0000256" key="1">
    <source>
        <dbReference type="SAM" id="MobiDB-lite"/>
    </source>
</evidence>
<feature type="transmembrane region" description="Helical" evidence="2">
    <location>
        <begin position="227"/>
        <end position="246"/>
    </location>
</feature>
<dbReference type="EMBL" id="FNAK01000009">
    <property type="protein sequence ID" value="SDE72463.1"/>
    <property type="molecule type" value="Genomic_DNA"/>
</dbReference>
<keyword evidence="2" id="KW-0812">Transmembrane</keyword>
<sequence length="333" mass="36595">MNILQANKAVFRRVLDFTGRSSRSEYWWSQLTAVLLAYLVLLPLMKVGPPWAVKIAMVLVAVYALPLLAVSFRRLQDTSISGMWMMAFVAAGIMGGLIQAFVWLLFLGLMCVASTDGRNQYGPSPLEPDGPAGEPDEDTEPASERLAEAVVAAPAAGPVLEDQPKPGLEPQPQPQYRAPRRTIGYTLSHVFDFTGRAPRHEFVGFFLVAMWGYLALVAVVYNQPSRLGVVLLYVYHYLFIFASLGLQVRRLHDMNLSGLWLLPSFLPAVLMLVPFLGQWLDPDFWASALSLLYFGCFAALAGTDGRNSFGADPLTSDTAADIAVEMQTTTAED</sequence>
<proteinExistence type="predicted"/>
<accession>A0A1G7F938</accession>
<feature type="transmembrane region" description="Helical" evidence="2">
    <location>
        <begin position="51"/>
        <end position="72"/>
    </location>
</feature>
<dbReference type="GO" id="GO:0005886">
    <property type="term" value="C:plasma membrane"/>
    <property type="evidence" value="ECO:0007669"/>
    <property type="project" value="TreeGrafter"/>
</dbReference>
<dbReference type="RefSeq" id="WP_068303731.1">
    <property type="nucleotide sequence ID" value="NZ_FNAK01000009.1"/>
</dbReference>
<name>A0A1G7F938_9PROT</name>
<organism evidence="3 4">
    <name type="scientific">Kordiimonas lacus</name>
    <dbReference type="NCBI Taxonomy" id="637679"/>
    <lineage>
        <taxon>Bacteria</taxon>
        <taxon>Pseudomonadati</taxon>
        <taxon>Pseudomonadota</taxon>
        <taxon>Alphaproteobacteria</taxon>
        <taxon>Kordiimonadales</taxon>
        <taxon>Kordiimonadaceae</taxon>
        <taxon>Kordiimonas</taxon>
    </lineage>
</organism>
<keyword evidence="2" id="KW-1133">Transmembrane helix</keyword>
<dbReference type="PANTHER" id="PTHR34980:SF2">
    <property type="entry name" value="INNER MEMBRANE PROTEIN YHAH-RELATED"/>
    <property type="match status" value="1"/>
</dbReference>
<evidence type="ECO:0000313" key="3">
    <source>
        <dbReference type="EMBL" id="SDE72463.1"/>
    </source>
</evidence>
<dbReference type="STRING" id="637679.GCA_001550055_01649"/>
<dbReference type="AlphaFoldDB" id="A0A1G7F938"/>
<feature type="transmembrane region" description="Helical" evidence="2">
    <location>
        <begin position="284"/>
        <end position="302"/>
    </location>
</feature>
<dbReference type="InterPro" id="IPR008523">
    <property type="entry name" value="DUF805"/>
</dbReference>
<feature type="transmembrane region" description="Helical" evidence="2">
    <location>
        <begin position="202"/>
        <end position="221"/>
    </location>
</feature>
<evidence type="ECO:0000256" key="2">
    <source>
        <dbReference type="SAM" id="Phobius"/>
    </source>
</evidence>
<dbReference type="Proteomes" id="UP000183685">
    <property type="component" value="Unassembled WGS sequence"/>
</dbReference>
<feature type="transmembrane region" description="Helical" evidence="2">
    <location>
        <begin position="26"/>
        <end position="44"/>
    </location>
</feature>
<dbReference type="OrthoDB" id="9812349at2"/>
<reference evidence="3 4" key="1">
    <citation type="submission" date="2016-10" db="EMBL/GenBank/DDBJ databases">
        <authorList>
            <person name="de Groot N.N."/>
        </authorList>
    </citation>
    <scope>NUCLEOTIDE SEQUENCE [LARGE SCALE GENOMIC DNA]</scope>
    <source>
        <strain evidence="3 4">CGMCC 1.9109</strain>
    </source>
</reference>
<dbReference type="Pfam" id="PF05656">
    <property type="entry name" value="DUF805"/>
    <property type="match status" value="2"/>
</dbReference>
<protein>
    <submittedName>
        <fullName evidence="3">Uncharacterized membrane protein YhaH, DUF805 family</fullName>
    </submittedName>
</protein>
<evidence type="ECO:0000313" key="4">
    <source>
        <dbReference type="Proteomes" id="UP000183685"/>
    </source>
</evidence>
<gene>
    <name evidence="3" type="ORF">SAMN04488071_3677</name>
</gene>
<keyword evidence="2" id="KW-0472">Membrane</keyword>
<feature type="region of interest" description="Disordered" evidence="1">
    <location>
        <begin position="120"/>
        <end position="143"/>
    </location>
</feature>
<feature type="transmembrane region" description="Helical" evidence="2">
    <location>
        <begin position="84"/>
        <end position="112"/>
    </location>
</feature>
<feature type="transmembrane region" description="Helical" evidence="2">
    <location>
        <begin position="258"/>
        <end position="278"/>
    </location>
</feature>
<dbReference type="PANTHER" id="PTHR34980">
    <property type="entry name" value="INNER MEMBRANE PROTEIN-RELATED-RELATED"/>
    <property type="match status" value="1"/>
</dbReference>